<reference evidence="1 2" key="1">
    <citation type="journal article" date="2018" name="Nat. Ecol. Evol.">
        <title>Pezizomycetes genomes reveal the molecular basis of ectomycorrhizal truffle lifestyle.</title>
        <authorList>
            <person name="Murat C."/>
            <person name="Payen T."/>
            <person name="Noel B."/>
            <person name="Kuo A."/>
            <person name="Morin E."/>
            <person name="Chen J."/>
            <person name="Kohler A."/>
            <person name="Krizsan K."/>
            <person name="Balestrini R."/>
            <person name="Da Silva C."/>
            <person name="Montanini B."/>
            <person name="Hainaut M."/>
            <person name="Levati E."/>
            <person name="Barry K.W."/>
            <person name="Belfiori B."/>
            <person name="Cichocki N."/>
            <person name="Clum A."/>
            <person name="Dockter R.B."/>
            <person name="Fauchery L."/>
            <person name="Guy J."/>
            <person name="Iotti M."/>
            <person name="Le Tacon F."/>
            <person name="Lindquist E.A."/>
            <person name="Lipzen A."/>
            <person name="Malagnac F."/>
            <person name="Mello A."/>
            <person name="Molinier V."/>
            <person name="Miyauchi S."/>
            <person name="Poulain J."/>
            <person name="Riccioni C."/>
            <person name="Rubini A."/>
            <person name="Sitrit Y."/>
            <person name="Splivallo R."/>
            <person name="Traeger S."/>
            <person name="Wang M."/>
            <person name="Zifcakova L."/>
            <person name="Wipf D."/>
            <person name="Zambonelli A."/>
            <person name="Paolocci F."/>
            <person name="Nowrousian M."/>
            <person name="Ottonello S."/>
            <person name="Baldrian P."/>
            <person name="Spatafora J.W."/>
            <person name="Henrissat B."/>
            <person name="Nagy L.G."/>
            <person name="Aury J.M."/>
            <person name="Wincker P."/>
            <person name="Grigoriev I.V."/>
            <person name="Bonfante P."/>
            <person name="Martin F.M."/>
        </authorList>
    </citation>
    <scope>NUCLEOTIDE SEQUENCE [LARGE SCALE GENOMIC DNA]</scope>
    <source>
        <strain evidence="1 2">RN42</strain>
    </source>
</reference>
<name>A0A3N4HG43_ASCIM</name>
<keyword evidence="2" id="KW-1185">Reference proteome</keyword>
<dbReference type="AlphaFoldDB" id="A0A3N4HG43"/>
<protein>
    <submittedName>
        <fullName evidence="1">Uncharacterized protein</fullName>
    </submittedName>
</protein>
<sequence length="169" mass="19096">MELTQTMPMDSELHFPEADFKADNLPSSFLHRLLVCSSHDLSRIVVLTSSLSMHLPTELPTSSSATPHTIGRAHQPGEISHLCVSSLMTILRSLWAFPRGIIAQLPSPRFEMFRIGSKSHQRNNLIKERQTHRPNSHQSTLLTNFPKSQPNRLLRVRKALNLTNTSRSV</sequence>
<evidence type="ECO:0000313" key="1">
    <source>
        <dbReference type="EMBL" id="RPA73069.1"/>
    </source>
</evidence>
<dbReference type="Proteomes" id="UP000275078">
    <property type="component" value="Unassembled WGS sequence"/>
</dbReference>
<evidence type="ECO:0000313" key="2">
    <source>
        <dbReference type="Proteomes" id="UP000275078"/>
    </source>
</evidence>
<accession>A0A3N4HG43</accession>
<gene>
    <name evidence="1" type="ORF">BJ508DRAFT_57763</name>
</gene>
<organism evidence="1 2">
    <name type="scientific">Ascobolus immersus RN42</name>
    <dbReference type="NCBI Taxonomy" id="1160509"/>
    <lineage>
        <taxon>Eukaryota</taxon>
        <taxon>Fungi</taxon>
        <taxon>Dikarya</taxon>
        <taxon>Ascomycota</taxon>
        <taxon>Pezizomycotina</taxon>
        <taxon>Pezizomycetes</taxon>
        <taxon>Pezizales</taxon>
        <taxon>Ascobolaceae</taxon>
        <taxon>Ascobolus</taxon>
    </lineage>
</organism>
<dbReference type="EMBL" id="ML119835">
    <property type="protein sequence ID" value="RPA73069.1"/>
    <property type="molecule type" value="Genomic_DNA"/>
</dbReference>
<proteinExistence type="predicted"/>